<dbReference type="GO" id="GO:0005506">
    <property type="term" value="F:iron ion binding"/>
    <property type="evidence" value="ECO:0007669"/>
    <property type="project" value="InterPro"/>
</dbReference>
<dbReference type="InterPro" id="IPR001128">
    <property type="entry name" value="Cyt_P450"/>
</dbReference>
<dbReference type="SUPFAM" id="SSF48264">
    <property type="entry name" value="Cytochrome P450"/>
    <property type="match status" value="1"/>
</dbReference>
<dbReference type="Gene3D" id="1.10.630.10">
    <property type="entry name" value="Cytochrome P450"/>
    <property type="match status" value="1"/>
</dbReference>
<dbReference type="GO" id="GO:0004497">
    <property type="term" value="F:monooxygenase activity"/>
    <property type="evidence" value="ECO:0007669"/>
    <property type="project" value="UniProtKB-KW"/>
</dbReference>
<evidence type="ECO:0000256" key="2">
    <source>
        <dbReference type="RuleBase" id="RU000461"/>
    </source>
</evidence>
<accession>A0A1H8YXR2</accession>
<dbReference type="InterPro" id="IPR002397">
    <property type="entry name" value="Cyt_P450_B"/>
</dbReference>
<dbReference type="InterPro" id="IPR036396">
    <property type="entry name" value="Cyt_P450_sf"/>
</dbReference>
<dbReference type="GO" id="GO:0016705">
    <property type="term" value="F:oxidoreductase activity, acting on paired donors, with incorporation or reduction of molecular oxygen"/>
    <property type="evidence" value="ECO:0007669"/>
    <property type="project" value="InterPro"/>
</dbReference>
<evidence type="ECO:0000256" key="1">
    <source>
        <dbReference type="ARBA" id="ARBA00010617"/>
    </source>
</evidence>
<dbReference type="PANTHER" id="PTHR46696">
    <property type="entry name" value="P450, PUTATIVE (EUROFUNG)-RELATED"/>
    <property type="match status" value="1"/>
</dbReference>
<evidence type="ECO:0000313" key="3">
    <source>
        <dbReference type="EMBL" id="SEP57010.1"/>
    </source>
</evidence>
<proteinExistence type="inferred from homology"/>
<gene>
    <name evidence="3" type="ORF">SAMN05444359_10177</name>
</gene>
<keyword evidence="2" id="KW-0349">Heme</keyword>
<dbReference type="GO" id="GO:0020037">
    <property type="term" value="F:heme binding"/>
    <property type="evidence" value="ECO:0007669"/>
    <property type="project" value="InterPro"/>
</dbReference>
<keyword evidence="4" id="KW-1185">Reference proteome</keyword>
<dbReference type="InterPro" id="IPR017972">
    <property type="entry name" value="Cyt_P450_CS"/>
</dbReference>
<dbReference type="Proteomes" id="UP000199021">
    <property type="component" value="Unassembled WGS sequence"/>
</dbReference>
<keyword evidence="2" id="KW-0408">Iron</keyword>
<reference evidence="4" key="1">
    <citation type="submission" date="2016-10" db="EMBL/GenBank/DDBJ databases">
        <authorList>
            <person name="Varghese N."/>
            <person name="Submissions S."/>
        </authorList>
    </citation>
    <scope>NUCLEOTIDE SEQUENCE [LARGE SCALE GENOMIC DNA]</scope>
    <source>
        <strain evidence="4">DSM 24740</strain>
    </source>
</reference>
<dbReference type="InParanoid" id="A0A1H8YXR2"/>
<keyword evidence="2" id="KW-0503">Monooxygenase</keyword>
<dbReference type="STRING" id="478744.SAMN05444359_10177"/>
<keyword evidence="2" id="KW-0560">Oxidoreductase</keyword>
<name>A0A1H8YXR2_9BACT</name>
<dbReference type="PANTHER" id="PTHR46696:SF6">
    <property type="entry name" value="P450, PUTATIVE (EUROFUNG)-RELATED"/>
    <property type="match status" value="1"/>
</dbReference>
<dbReference type="FunCoup" id="A0A1H8YXR2">
    <property type="interactions" value="228"/>
</dbReference>
<evidence type="ECO:0008006" key="5">
    <source>
        <dbReference type="Google" id="ProtNLM"/>
    </source>
</evidence>
<dbReference type="PRINTS" id="PR00359">
    <property type="entry name" value="BP450"/>
</dbReference>
<organism evidence="3 4">
    <name type="scientific">Neolewinella agarilytica</name>
    <dbReference type="NCBI Taxonomy" id="478744"/>
    <lineage>
        <taxon>Bacteria</taxon>
        <taxon>Pseudomonadati</taxon>
        <taxon>Bacteroidota</taxon>
        <taxon>Saprospiria</taxon>
        <taxon>Saprospirales</taxon>
        <taxon>Lewinellaceae</taxon>
        <taxon>Neolewinella</taxon>
    </lineage>
</organism>
<evidence type="ECO:0000313" key="4">
    <source>
        <dbReference type="Proteomes" id="UP000199021"/>
    </source>
</evidence>
<dbReference type="PROSITE" id="PS00086">
    <property type="entry name" value="CYTOCHROME_P450"/>
    <property type="match status" value="1"/>
</dbReference>
<sequence>MPTKKCPFSDFPDPFAAAREAEGIQEIDDQGDPVKMVLGHRNVRKSAHDWKTYQSGAKPGRIVVPSEVNIRDIRQIPFETDPPEHTAYRALVEAWFRRPLEEAYEAALTELINSELDRALNAGAMEVVHDFALPLQSRALTLLLNCPRQEAEHWIGWGTHVFRSDDDPLDSGKANQLYDYLDAEIARAGKDPENGTDLYAHLLRAEYKGRKLTIEEIKGVMILTFAGGRDTVINAVTNTLAYFAGNPEDLARLKENPDLTTRAVEELVRYFSPLTHMGRVATKDAEVSGCPVAANTRISLAWAAANRDPGVFENPNEVVIERKANPHLGFGFGIHKCLGAPHARQVLKVLINALARRVNKIEVTNYEDNIEQWGEFERKVGFHRLQIQIS</sequence>
<dbReference type="OrthoDB" id="9801155at2"/>
<dbReference type="RefSeq" id="WP_090164828.1">
    <property type="nucleotide sequence ID" value="NZ_FOFB01000001.1"/>
</dbReference>
<dbReference type="AlphaFoldDB" id="A0A1H8YXR2"/>
<dbReference type="EMBL" id="FOFB01000001">
    <property type="protein sequence ID" value="SEP57010.1"/>
    <property type="molecule type" value="Genomic_DNA"/>
</dbReference>
<comment type="similarity">
    <text evidence="1 2">Belongs to the cytochrome P450 family.</text>
</comment>
<dbReference type="Pfam" id="PF00067">
    <property type="entry name" value="p450"/>
    <property type="match status" value="1"/>
</dbReference>
<keyword evidence="2" id="KW-0479">Metal-binding</keyword>
<protein>
    <recommendedName>
        <fullName evidence="5">Cytochrome P450</fullName>
    </recommendedName>
</protein>